<dbReference type="AlphaFoldDB" id="A0A1I0XDU5"/>
<dbReference type="GO" id="GO:0003824">
    <property type="term" value="F:catalytic activity"/>
    <property type="evidence" value="ECO:0007669"/>
    <property type="project" value="UniProtKB-ARBA"/>
</dbReference>
<dbReference type="EMBL" id="FOKG01000003">
    <property type="protein sequence ID" value="SFA98438.1"/>
    <property type="molecule type" value="Genomic_DNA"/>
</dbReference>
<organism evidence="3 4">
    <name type="scientific">Amycolatopsis marina</name>
    <dbReference type="NCBI Taxonomy" id="490629"/>
    <lineage>
        <taxon>Bacteria</taxon>
        <taxon>Bacillati</taxon>
        <taxon>Actinomycetota</taxon>
        <taxon>Actinomycetes</taxon>
        <taxon>Pseudonocardiales</taxon>
        <taxon>Pseudonocardiaceae</taxon>
        <taxon>Amycolatopsis</taxon>
    </lineage>
</organism>
<reference evidence="4" key="1">
    <citation type="submission" date="2016-10" db="EMBL/GenBank/DDBJ databases">
        <authorList>
            <person name="Varghese N."/>
            <person name="Submissions S."/>
        </authorList>
    </citation>
    <scope>NUCLEOTIDE SEQUENCE [LARGE SCALE GENOMIC DNA]</scope>
    <source>
        <strain evidence="4">CGMCC 4.3568</strain>
    </source>
</reference>
<dbReference type="InterPro" id="IPR001753">
    <property type="entry name" value="Enoyl-CoA_hydra/iso"/>
</dbReference>
<accession>A0A1I0XDU5</accession>
<protein>
    <submittedName>
        <fullName evidence="3">Enoyl-CoA hydratase</fullName>
    </submittedName>
</protein>
<evidence type="ECO:0000256" key="1">
    <source>
        <dbReference type="ARBA" id="ARBA00005254"/>
    </source>
</evidence>
<evidence type="ECO:0000256" key="2">
    <source>
        <dbReference type="SAM" id="MobiDB-lite"/>
    </source>
</evidence>
<evidence type="ECO:0000313" key="3">
    <source>
        <dbReference type="EMBL" id="SFA98438.1"/>
    </source>
</evidence>
<dbReference type="Proteomes" id="UP000243799">
    <property type="component" value="Unassembled WGS sequence"/>
</dbReference>
<comment type="similarity">
    <text evidence="1">Belongs to the enoyl-CoA hydratase/isomerase family.</text>
</comment>
<dbReference type="NCBIfam" id="NF004525">
    <property type="entry name" value="PRK05870.1"/>
    <property type="match status" value="1"/>
</dbReference>
<keyword evidence="4" id="KW-1185">Reference proteome</keyword>
<dbReference type="Pfam" id="PF00378">
    <property type="entry name" value="ECH_1"/>
    <property type="match status" value="1"/>
</dbReference>
<evidence type="ECO:0000313" key="4">
    <source>
        <dbReference type="Proteomes" id="UP000243799"/>
    </source>
</evidence>
<feature type="region of interest" description="Disordered" evidence="2">
    <location>
        <begin position="223"/>
        <end position="242"/>
    </location>
</feature>
<dbReference type="PANTHER" id="PTHR43802">
    <property type="entry name" value="ENOYL-COA HYDRATASE"/>
    <property type="match status" value="1"/>
</dbReference>
<dbReference type="CDD" id="cd06558">
    <property type="entry name" value="crotonase-like"/>
    <property type="match status" value="1"/>
</dbReference>
<dbReference type="SUPFAM" id="SSF52096">
    <property type="entry name" value="ClpP/crotonase"/>
    <property type="match status" value="1"/>
</dbReference>
<dbReference type="Gene3D" id="3.90.226.10">
    <property type="entry name" value="2-enoyl-CoA Hydratase, Chain A, domain 1"/>
    <property type="match status" value="1"/>
</dbReference>
<dbReference type="PANTHER" id="PTHR43802:SF1">
    <property type="entry name" value="IP11341P-RELATED"/>
    <property type="match status" value="1"/>
</dbReference>
<proteinExistence type="inferred from homology"/>
<dbReference type="InterPro" id="IPR029045">
    <property type="entry name" value="ClpP/crotonase-like_dom_sf"/>
</dbReference>
<name>A0A1I0XDU5_9PSEU</name>
<dbReference type="STRING" id="490629.SAMN05216266_10388"/>
<gene>
    <name evidence="3" type="ORF">SAMN05216266_10388</name>
</gene>
<sequence length="270" mass="27977">MGHDVPMTERILSEHSGGVAVITVDAPERRNALTLDLSAQLTEAVAAAERDEDCHAVIVTGAPPAFCAGADLSALGAAKEEGLRAIYEGFLAVARCTLPTIAAVGGAAVGAGLNLALAADVRLAGPRARFDARFLQLGLHPGGGMTWMLQRAVGGQQATAMTLFGEILDADAAQRAGLVLRVVEGDHDRLLAAARELAKPAAEAPRELVTAVKAAMRTTRELSKHADAVDTELPPQLTSLDSPEFAARLAELRSRIRGGGSGEGRPGSQQ</sequence>